<accession>A0A4X2L0L7</accession>
<dbReference type="Gene3D" id="1.10.533.10">
    <property type="entry name" value="Death Domain, Fas"/>
    <property type="match status" value="1"/>
</dbReference>
<dbReference type="GO" id="GO:0045087">
    <property type="term" value="P:innate immune response"/>
    <property type="evidence" value="ECO:0007669"/>
    <property type="project" value="Ensembl"/>
</dbReference>
<dbReference type="SUPFAM" id="SSF47986">
    <property type="entry name" value="DEATH domain"/>
    <property type="match status" value="1"/>
</dbReference>
<evidence type="ECO:0000313" key="6">
    <source>
        <dbReference type="Proteomes" id="UP000314987"/>
    </source>
</evidence>
<dbReference type="STRING" id="29139.ENSVURP00010014742"/>
<dbReference type="RefSeq" id="XP_027714896.1">
    <property type="nucleotide sequence ID" value="XM_027859095.1"/>
</dbReference>
<dbReference type="RefSeq" id="XP_027714898.1">
    <property type="nucleotide sequence ID" value="XM_027859097.1"/>
</dbReference>
<keyword evidence="2" id="KW-0963">Cytoplasm</keyword>
<dbReference type="GO" id="GO:0120283">
    <property type="term" value="F:protein serine/threonine kinase binding"/>
    <property type="evidence" value="ECO:0007669"/>
    <property type="project" value="Ensembl"/>
</dbReference>
<dbReference type="RefSeq" id="XP_027714895.1">
    <property type="nucleotide sequence ID" value="XM_027859094.1"/>
</dbReference>
<dbReference type="InterPro" id="IPR004020">
    <property type="entry name" value="DAPIN"/>
</dbReference>
<dbReference type="GO" id="GO:0030291">
    <property type="term" value="F:protein serine/threonine kinase inhibitor activity"/>
    <property type="evidence" value="ECO:0007669"/>
    <property type="project" value="Ensembl"/>
</dbReference>
<dbReference type="CTD" id="260434"/>
<reference evidence="6" key="1">
    <citation type="submission" date="2018-12" db="EMBL/GenBank/DDBJ databases">
        <authorList>
            <person name="Yazar S."/>
        </authorList>
    </citation>
    <scope>NUCLEOTIDE SEQUENCE [LARGE SCALE GENOMIC DNA]</scope>
</reference>
<dbReference type="Ensembl" id="ENSVURT00010016758.1">
    <property type="protein sequence ID" value="ENSVURP00010014742.1"/>
    <property type="gene ID" value="ENSVURG00010011280.1"/>
</dbReference>
<dbReference type="GO" id="GO:0043124">
    <property type="term" value="P:negative regulation of canonical NF-kappaB signal transduction"/>
    <property type="evidence" value="ECO:0007669"/>
    <property type="project" value="Ensembl"/>
</dbReference>
<evidence type="ECO:0000313" key="5">
    <source>
        <dbReference type="Ensembl" id="ENSVURP00010014742.1"/>
    </source>
</evidence>
<dbReference type="PROSITE" id="PS50824">
    <property type="entry name" value="DAPIN"/>
    <property type="match status" value="1"/>
</dbReference>
<dbReference type="CDD" id="cd08321">
    <property type="entry name" value="Pyrin_ASC-like"/>
    <property type="match status" value="1"/>
</dbReference>
<dbReference type="OrthoDB" id="10058437at2759"/>
<name>A0A4X2L0L7_VOMUR</name>
<dbReference type="AlphaFoldDB" id="A0A4X2L0L7"/>
<dbReference type="GO" id="GO:0010804">
    <property type="term" value="P:negative regulation of tumor necrosis factor-mediated signaling pathway"/>
    <property type="evidence" value="ECO:0007669"/>
    <property type="project" value="Ensembl"/>
</dbReference>
<dbReference type="Proteomes" id="UP000314987">
    <property type="component" value="Unassembled WGS sequence"/>
</dbReference>
<proteinExistence type="predicted"/>
<evidence type="ECO:0000259" key="4">
    <source>
        <dbReference type="PROSITE" id="PS50824"/>
    </source>
</evidence>
<dbReference type="Pfam" id="PF02758">
    <property type="entry name" value="PYRIN"/>
    <property type="match status" value="1"/>
</dbReference>
<reference evidence="5" key="3">
    <citation type="submission" date="2025-09" db="UniProtKB">
        <authorList>
            <consortium name="Ensembl"/>
        </authorList>
    </citation>
    <scope>IDENTIFICATION</scope>
</reference>
<evidence type="ECO:0000256" key="1">
    <source>
        <dbReference type="ARBA" id="ARBA00004496"/>
    </source>
</evidence>
<dbReference type="GO" id="GO:0005634">
    <property type="term" value="C:nucleus"/>
    <property type="evidence" value="ECO:0007669"/>
    <property type="project" value="Ensembl"/>
</dbReference>
<protein>
    <submittedName>
        <fullName evidence="5">Pyrin domain containing 1</fullName>
    </submittedName>
</protein>
<gene>
    <name evidence="5" type="primary">PYDC1</name>
</gene>
<sequence>MPGGRDLILTALDNLTEDEFKRFKSKLLTVPLRDGFNRIPRGILHDLDRLDLTDRIISYYLEDYGTELTVQVLLDIGMREEAVRLQQAA</sequence>
<dbReference type="FunFam" id="1.10.533.10:FF:000053">
    <property type="entry name" value="Apoptosis-associated speck-like protein containing a CARD"/>
    <property type="match status" value="1"/>
</dbReference>
<comment type="subcellular location">
    <subcellularLocation>
        <location evidence="1">Cytoplasm</location>
    </subcellularLocation>
</comment>
<organism evidence="5 6">
    <name type="scientific">Vombatus ursinus</name>
    <name type="common">Common wombat</name>
    <dbReference type="NCBI Taxonomy" id="29139"/>
    <lineage>
        <taxon>Eukaryota</taxon>
        <taxon>Metazoa</taxon>
        <taxon>Chordata</taxon>
        <taxon>Craniata</taxon>
        <taxon>Vertebrata</taxon>
        <taxon>Euteleostomi</taxon>
        <taxon>Mammalia</taxon>
        <taxon>Metatheria</taxon>
        <taxon>Diprotodontia</taxon>
        <taxon>Vombatidae</taxon>
        <taxon>Vombatus</taxon>
    </lineage>
</organism>
<dbReference type="OMA" id="QLVASYY"/>
<evidence type="ECO:0000256" key="2">
    <source>
        <dbReference type="ARBA" id="ARBA00022490"/>
    </source>
</evidence>
<dbReference type="GO" id="GO:0032731">
    <property type="term" value="P:positive regulation of interleukin-1 beta production"/>
    <property type="evidence" value="ECO:0007669"/>
    <property type="project" value="Ensembl"/>
</dbReference>
<dbReference type="GeneID" id="114040885"/>
<dbReference type="InterPro" id="IPR011029">
    <property type="entry name" value="DEATH-like_dom_sf"/>
</dbReference>
<evidence type="ECO:0000256" key="3">
    <source>
        <dbReference type="ARBA" id="ARBA00022553"/>
    </source>
</evidence>
<dbReference type="GO" id="GO:0008385">
    <property type="term" value="C:IkappaB kinase complex"/>
    <property type="evidence" value="ECO:0007669"/>
    <property type="project" value="Ensembl"/>
</dbReference>
<keyword evidence="3" id="KW-0597">Phosphoprotein</keyword>
<keyword evidence="6" id="KW-1185">Reference proteome</keyword>
<dbReference type="GO" id="GO:2000660">
    <property type="term" value="P:negative regulation of interleukin-1-mediated signaling pathway"/>
    <property type="evidence" value="ECO:0007669"/>
    <property type="project" value="Ensembl"/>
</dbReference>
<dbReference type="RefSeq" id="XP_027714897.1">
    <property type="nucleotide sequence ID" value="XM_027859096.1"/>
</dbReference>
<dbReference type="SMART" id="SM01289">
    <property type="entry name" value="PYRIN"/>
    <property type="match status" value="1"/>
</dbReference>
<reference evidence="5" key="2">
    <citation type="submission" date="2025-08" db="UniProtKB">
        <authorList>
            <consortium name="Ensembl"/>
        </authorList>
    </citation>
    <scope>IDENTIFICATION</scope>
</reference>
<dbReference type="GeneTree" id="ENSGT00940000164730"/>
<feature type="domain" description="Pyrin" evidence="4">
    <location>
        <begin position="1"/>
        <end position="89"/>
    </location>
</feature>